<reference evidence="3" key="1">
    <citation type="journal article" date="2011" name="PLoS Biol.">
        <title>Gene gain and loss during evolution of obligate parasitism in the white rust pathogen of Arabidopsis thaliana.</title>
        <authorList>
            <person name="Kemen E."/>
            <person name="Gardiner A."/>
            <person name="Schultz-Larsen T."/>
            <person name="Kemen A.C."/>
            <person name="Balmuth A.L."/>
            <person name="Robert-Seilaniantz A."/>
            <person name="Bailey K."/>
            <person name="Holub E."/>
            <person name="Studholme D.J."/>
            <person name="Maclean D."/>
            <person name="Jones J.D."/>
        </authorList>
    </citation>
    <scope>NUCLEOTIDE SEQUENCE</scope>
</reference>
<evidence type="ECO:0000256" key="1">
    <source>
        <dbReference type="SAM" id="MobiDB-lite"/>
    </source>
</evidence>
<feature type="transmembrane region" description="Helical" evidence="2">
    <location>
        <begin position="12"/>
        <end position="35"/>
    </location>
</feature>
<sequence>MTVCHVDAIRIVIHLISALSISIGAIAFLSSANVFSQLFLHLISCSDPKVQSQARVNVITSKSVHKFGEQRKDSEFGQRRKKTAEKGEKDGHCDRYDHKQHVPFQCMVKRGGNLGERSSVLCDVTRNLLMHGTKQSDSKACQFINCSITCFHYSCAY</sequence>
<dbReference type="AlphaFoldDB" id="F0WLN3"/>
<evidence type="ECO:0000256" key="2">
    <source>
        <dbReference type="SAM" id="Phobius"/>
    </source>
</evidence>
<reference evidence="3" key="2">
    <citation type="submission" date="2011-02" db="EMBL/GenBank/DDBJ databases">
        <authorList>
            <person name="MacLean D."/>
        </authorList>
    </citation>
    <scope>NUCLEOTIDE SEQUENCE</scope>
</reference>
<dbReference type="EMBL" id="FR824192">
    <property type="protein sequence ID" value="CCA22199.1"/>
    <property type="molecule type" value="Genomic_DNA"/>
</dbReference>
<feature type="region of interest" description="Disordered" evidence="1">
    <location>
        <begin position="69"/>
        <end position="92"/>
    </location>
</feature>
<keyword evidence="2" id="KW-0472">Membrane</keyword>
<evidence type="ECO:0000313" key="3">
    <source>
        <dbReference type="EMBL" id="CCA22199.1"/>
    </source>
</evidence>
<proteinExistence type="predicted"/>
<keyword evidence="2" id="KW-1133">Transmembrane helix</keyword>
<dbReference type="HOGENOM" id="CLU_1681136_0_0_1"/>
<protein>
    <submittedName>
        <fullName evidence="3">AlNc14C147G7421 protein</fullName>
    </submittedName>
</protein>
<accession>F0WLN3</accession>
<organism evidence="3">
    <name type="scientific">Albugo laibachii Nc14</name>
    <dbReference type="NCBI Taxonomy" id="890382"/>
    <lineage>
        <taxon>Eukaryota</taxon>
        <taxon>Sar</taxon>
        <taxon>Stramenopiles</taxon>
        <taxon>Oomycota</taxon>
        <taxon>Peronosporomycetes</taxon>
        <taxon>Albuginales</taxon>
        <taxon>Albuginaceae</taxon>
        <taxon>Albugo</taxon>
    </lineage>
</organism>
<name>F0WLN3_9STRA</name>
<gene>
    <name evidence="3" type="primary">AlNc14C147G7421</name>
    <name evidence="3" type="ORF">ALNC14_083420</name>
</gene>
<keyword evidence="2" id="KW-0812">Transmembrane</keyword>